<dbReference type="InterPro" id="IPR001789">
    <property type="entry name" value="Sig_transdc_resp-reg_receiver"/>
</dbReference>
<protein>
    <recommendedName>
        <fullName evidence="1">Stage 0 sporulation protein A homolog</fullName>
    </recommendedName>
</protein>
<evidence type="ECO:0000313" key="7">
    <source>
        <dbReference type="Proteomes" id="UP000261324"/>
    </source>
</evidence>
<proteinExistence type="predicted"/>
<evidence type="ECO:0000256" key="2">
    <source>
        <dbReference type="ARBA" id="ARBA00024867"/>
    </source>
</evidence>
<dbReference type="SUPFAM" id="SSF52172">
    <property type="entry name" value="CheY-like"/>
    <property type="match status" value="1"/>
</dbReference>
<comment type="function">
    <text evidence="2">May play the central regulatory role in sporulation. It may be an element of the effector pathway responsible for the activation of sporulation genes in response to nutritional stress. Spo0A may act in concert with spo0H (a sigma factor) to control the expression of some genes that are critical to the sporulation process.</text>
</comment>
<feature type="domain" description="Response regulatory" evidence="4">
    <location>
        <begin position="9"/>
        <end position="127"/>
    </location>
</feature>
<dbReference type="Pfam" id="PF00072">
    <property type="entry name" value="Response_reg"/>
    <property type="match status" value="1"/>
</dbReference>
<dbReference type="SMART" id="SM00448">
    <property type="entry name" value="REC"/>
    <property type="match status" value="1"/>
</dbReference>
<organism evidence="6 7">
    <name type="scientific">Dorea formicigenerans</name>
    <dbReference type="NCBI Taxonomy" id="39486"/>
    <lineage>
        <taxon>Bacteria</taxon>
        <taxon>Bacillati</taxon>
        <taxon>Bacillota</taxon>
        <taxon>Clostridia</taxon>
        <taxon>Lachnospirales</taxon>
        <taxon>Lachnospiraceae</taxon>
        <taxon>Dorea</taxon>
    </lineage>
</organism>
<feature type="modified residue" description="4-aspartylphosphate" evidence="3">
    <location>
        <position position="64"/>
    </location>
</feature>
<dbReference type="GO" id="GO:0000156">
    <property type="term" value="F:phosphorelay response regulator activity"/>
    <property type="evidence" value="ECO:0007669"/>
    <property type="project" value="InterPro"/>
</dbReference>
<reference evidence="6 7" key="1">
    <citation type="submission" date="2018-08" db="EMBL/GenBank/DDBJ databases">
        <title>A genome reference for cultivated species of the human gut microbiota.</title>
        <authorList>
            <person name="Zou Y."/>
            <person name="Xue W."/>
            <person name="Luo G."/>
        </authorList>
    </citation>
    <scope>NUCLEOTIDE SEQUENCE [LARGE SCALE GENOMIC DNA]</scope>
    <source>
        <strain evidence="6 7">TF09-3</strain>
    </source>
</reference>
<dbReference type="Pfam" id="PF04397">
    <property type="entry name" value="LytTR"/>
    <property type="match status" value="1"/>
</dbReference>
<feature type="domain" description="HTH LytTR-type" evidence="5">
    <location>
        <begin position="137"/>
        <end position="237"/>
    </location>
</feature>
<dbReference type="CDD" id="cd00156">
    <property type="entry name" value="REC"/>
    <property type="match status" value="1"/>
</dbReference>
<dbReference type="Proteomes" id="UP000261324">
    <property type="component" value="Unassembled WGS sequence"/>
</dbReference>
<dbReference type="GO" id="GO:0003677">
    <property type="term" value="F:DNA binding"/>
    <property type="evidence" value="ECO:0007669"/>
    <property type="project" value="UniProtKB-KW"/>
</dbReference>
<evidence type="ECO:0000256" key="1">
    <source>
        <dbReference type="ARBA" id="ARBA00018672"/>
    </source>
</evidence>
<dbReference type="Gene3D" id="3.40.50.2300">
    <property type="match status" value="1"/>
</dbReference>
<evidence type="ECO:0000259" key="5">
    <source>
        <dbReference type="PROSITE" id="PS50930"/>
    </source>
</evidence>
<dbReference type="InterPro" id="IPR011006">
    <property type="entry name" value="CheY-like_superfamily"/>
</dbReference>
<dbReference type="Gene3D" id="2.40.50.1020">
    <property type="entry name" value="LytTr DNA-binding domain"/>
    <property type="match status" value="1"/>
</dbReference>
<name>A0A3E4PXG8_9FIRM</name>
<evidence type="ECO:0000256" key="3">
    <source>
        <dbReference type="PROSITE-ProRule" id="PRU00169"/>
    </source>
</evidence>
<comment type="caution">
    <text evidence="6">The sequence shown here is derived from an EMBL/GenBank/DDBJ whole genome shotgun (WGS) entry which is preliminary data.</text>
</comment>
<gene>
    <name evidence="6" type="ORF">DXC93_06020</name>
</gene>
<dbReference type="InterPro" id="IPR046947">
    <property type="entry name" value="LytR-like"/>
</dbReference>
<evidence type="ECO:0000313" key="6">
    <source>
        <dbReference type="EMBL" id="RGK84598.1"/>
    </source>
</evidence>
<dbReference type="RefSeq" id="WP_117659404.1">
    <property type="nucleotide sequence ID" value="NZ_QSRA01000006.1"/>
</dbReference>
<dbReference type="PANTHER" id="PTHR37299:SF1">
    <property type="entry name" value="STAGE 0 SPORULATION PROTEIN A HOMOLOG"/>
    <property type="match status" value="1"/>
</dbReference>
<dbReference type="InterPro" id="IPR007492">
    <property type="entry name" value="LytTR_DNA-bd_dom"/>
</dbReference>
<keyword evidence="3" id="KW-0597">Phosphoprotein</keyword>
<dbReference type="PANTHER" id="PTHR37299">
    <property type="entry name" value="TRANSCRIPTIONAL REGULATOR-RELATED"/>
    <property type="match status" value="1"/>
</dbReference>
<dbReference type="PROSITE" id="PS50930">
    <property type="entry name" value="HTH_LYTTR"/>
    <property type="match status" value="1"/>
</dbReference>
<dbReference type="PROSITE" id="PS50110">
    <property type="entry name" value="RESPONSE_REGULATORY"/>
    <property type="match status" value="1"/>
</dbReference>
<accession>A0A3E4PXG8</accession>
<dbReference type="SMART" id="SM00850">
    <property type="entry name" value="LytTR"/>
    <property type="match status" value="1"/>
</dbReference>
<sequence length="241" mass="28318">MNKQSKNICIHVCDDNPVAIEEAIKITKDLLNEEGLAAEIITYKDGNQFTERYKERKDELLILDIDMPGKSGLDILKEFEIHCKNNRVILLTAYDNLALQSLMYGPLQIVRKDLMEIDLEKAIRRFLRIRNDQNAQLEIKEDGMQRVVDIKDIFYIEKRRNYSYIYLEDHCCVKVRKNLRDYEFELAGKGLVRVHAGYMVAMKHCAKIEKGQIVMEDGTEIPISRDRKNMVKEQFMISRRK</sequence>
<keyword evidence="6" id="KW-0238">DNA-binding</keyword>
<evidence type="ECO:0000259" key="4">
    <source>
        <dbReference type="PROSITE" id="PS50110"/>
    </source>
</evidence>
<dbReference type="AlphaFoldDB" id="A0A3E4PXG8"/>
<dbReference type="EMBL" id="QSRA01000006">
    <property type="protein sequence ID" value="RGK84598.1"/>
    <property type="molecule type" value="Genomic_DNA"/>
</dbReference>